<organism evidence="4 5">
    <name type="scientific">Bacillus infantis</name>
    <dbReference type="NCBI Taxonomy" id="324767"/>
    <lineage>
        <taxon>Bacteria</taxon>
        <taxon>Bacillati</taxon>
        <taxon>Bacillota</taxon>
        <taxon>Bacilli</taxon>
        <taxon>Bacillales</taxon>
        <taxon>Bacillaceae</taxon>
        <taxon>Bacillus</taxon>
    </lineage>
</organism>
<dbReference type="InterPro" id="IPR050065">
    <property type="entry name" value="GlmU-like"/>
</dbReference>
<dbReference type="SUPFAM" id="SSF53448">
    <property type="entry name" value="Nucleotide-diphospho-sugar transferases"/>
    <property type="match status" value="1"/>
</dbReference>
<dbReference type="RefSeq" id="WP_148950721.1">
    <property type="nucleotide sequence ID" value="NZ_VTES01000006.1"/>
</dbReference>
<dbReference type="InterPro" id="IPR029044">
    <property type="entry name" value="Nucleotide-diphossugar_trans"/>
</dbReference>
<evidence type="ECO:0000313" key="5">
    <source>
        <dbReference type="Proteomes" id="UP000323732"/>
    </source>
</evidence>
<dbReference type="EMBL" id="VTES01000006">
    <property type="protein sequence ID" value="TYS60574.1"/>
    <property type="molecule type" value="Genomic_DNA"/>
</dbReference>
<dbReference type="PANTHER" id="PTHR43584:SF8">
    <property type="entry name" value="N-ACETYLMURAMATE ALPHA-1-PHOSPHATE URIDYLYLTRANSFERASE"/>
    <property type="match status" value="1"/>
</dbReference>
<accession>A0A5D4SEN5</accession>
<comment type="caution">
    <text evidence="4">The sequence shown here is derived from an EMBL/GenBank/DDBJ whole genome shotgun (WGS) entry which is preliminary data.</text>
</comment>
<dbReference type="Proteomes" id="UP000323732">
    <property type="component" value="Unassembled WGS sequence"/>
</dbReference>
<protein>
    <submittedName>
        <fullName evidence="4">NTP transferase domain-containing protein</fullName>
    </submittedName>
</protein>
<dbReference type="Gene3D" id="3.90.550.10">
    <property type="entry name" value="Spore Coat Polysaccharide Biosynthesis Protein SpsA, Chain A"/>
    <property type="match status" value="1"/>
</dbReference>
<feature type="domain" description="Nucleotidyl transferase" evidence="3">
    <location>
        <begin position="7"/>
        <end position="197"/>
    </location>
</feature>
<dbReference type="InterPro" id="IPR016873">
    <property type="entry name" value="Caps_polysacc_synth_BcbE_prd"/>
</dbReference>
<evidence type="ECO:0000313" key="4">
    <source>
        <dbReference type="EMBL" id="TYS60574.1"/>
    </source>
</evidence>
<dbReference type="GO" id="GO:0016779">
    <property type="term" value="F:nucleotidyltransferase activity"/>
    <property type="evidence" value="ECO:0007669"/>
    <property type="project" value="UniProtKB-KW"/>
</dbReference>
<dbReference type="InterPro" id="IPR005835">
    <property type="entry name" value="NTP_transferase_dom"/>
</dbReference>
<proteinExistence type="predicted"/>
<keyword evidence="2" id="KW-0548">Nucleotidyltransferase</keyword>
<dbReference type="PIRSF" id="PIRSF028162">
    <property type="entry name" value="BcbE_prd"/>
    <property type="match status" value="1"/>
</dbReference>
<evidence type="ECO:0000259" key="3">
    <source>
        <dbReference type="Pfam" id="PF00483"/>
    </source>
</evidence>
<reference evidence="4 5" key="1">
    <citation type="submission" date="2019-08" db="EMBL/GenBank/DDBJ databases">
        <title>Bacillus genomes from the desert of Cuatro Cienegas, Coahuila.</title>
        <authorList>
            <person name="Olmedo-Alvarez G."/>
        </authorList>
    </citation>
    <scope>NUCLEOTIDE SEQUENCE [LARGE SCALE GENOMIC DNA]</scope>
    <source>
        <strain evidence="4 5">CH37_1T</strain>
    </source>
</reference>
<sequence length="239" mass="26822">MNIVIPMAGKGNRFKEKGIYTPKPLIDVAGKPMFYWALDSLKGQVPLEKMIFVCLKDDIEKYPLEEAIFTYSRKAKLMVIDSVTSGQAETVQLASPMMKVKEPLIIFNCDTYLRSSIGTTISKATSEMDGIISIFKSNDPGLSYVKLNQDKFVDQVVEKEVISSYATTGLYHFNSAKLFMNAIEEATLLNEKSKGEYFVGPLYNILIKKGYRFTVDYAKQCIPLGTPQQLNTFLNSVDS</sequence>
<name>A0A5D4SEN5_9BACI</name>
<dbReference type="Pfam" id="PF00483">
    <property type="entry name" value="NTP_transferase"/>
    <property type="match status" value="1"/>
</dbReference>
<evidence type="ECO:0000256" key="2">
    <source>
        <dbReference type="ARBA" id="ARBA00022695"/>
    </source>
</evidence>
<dbReference type="PANTHER" id="PTHR43584">
    <property type="entry name" value="NUCLEOTIDYL TRANSFERASE"/>
    <property type="match status" value="1"/>
</dbReference>
<keyword evidence="1 4" id="KW-0808">Transferase</keyword>
<dbReference type="AlphaFoldDB" id="A0A5D4SEN5"/>
<evidence type="ECO:0000256" key="1">
    <source>
        <dbReference type="ARBA" id="ARBA00022679"/>
    </source>
</evidence>
<dbReference type="CDD" id="cd04183">
    <property type="entry name" value="GT2_BcE_like"/>
    <property type="match status" value="1"/>
</dbReference>
<gene>
    <name evidence="4" type="ORF">FZD47_20405</name>
</gene>